<comment type="similarity">
    <text evidence="2">Belongs to the glutamate-gated ion channel (TC 1.A.10.1) family.</text>
</comment>
<evidence type="ECO:0000313" key="17">
    <source>
        <dbReference type="EMBL" id="CAD6337383.1"/>
    </source>
</evidence>
<feature type="transmembrane region" description="Helical" evidence="14">
    <location>
        <begin position="397"/>
        <end position="418"/>
    </location>
</feature>
<dbReference type="InterPro" id="IPR001320">
    <property type="entry name" value="Iontro_rcpt_C"/>
</dbReference>
<dbReference type="AlphaFoldDB" id="A0A811S540"/>
<evidence type="ECO:0000256" key="4">
    <source>
        <dbReference type="ARBA" id="ARBA00022692"/>
    </source>
</evidence>
<keyword evidence="4 14" id="KW-0812">Transmembrane</keyword>
<evidence type="ECO:0000256" key="14">
    <source>
        <dbReference type="SAM" id="Phobius"/>
    </source>
</evidence>
<keyword evidence="11" id="KW-1071">Ligand-gated ion channel</keyword>
<dbReference type="Pfam" id="PF00060">
    <property type="entry name" value="Lig_chan"/>
    <property type="match status" value="1"/>
</dbReference>
<evidence type="ECO:0000256" key="12">
    <source>
        <dbReference type="ARBA" id="ARBA00023303"/>
    </source>
</evidence>
<evidence type="ECO:0000256" key="9">
    <source>
        <dbReference type="ARBA" id="ARBA00023170"/>
    </source>
</evidence>
<dbReference type="GO" id="GO:0015276">
    <property type="term" value="F:ligand-gated monoatomic ion channel activity"/>
    <property type="evidence" value="ECO:0007669"/>
    <property type="project" value="InterPro"/>
</dbReference>
<organism evidence="17 18">
    <name type="scientific">Miscanthus lutarioriparius</name>
    <dbReference type="NCBI Taxonomy" id="422564"/>
    <lineage>
        <taxon>Eukaryota</taxon>
        <taxon>Viridiplantae</taxon>
        <taxon>Streptophyta</taxon>
        <taxon>Embryophyta</taxon>
        <taxon>Tracheophyta</taxon>
        <taxon>Spermatophyta</taxon>
        <taxon>Magnoliopsida</taxon>
        <taxon>Liliopsida</taxon>
        <taxon>Poales</taxon>
        <taxon>Poaceae</taxon>
        <taxon>PACMAD clade</taxon>
        <taxon>Panicoideae</taxon>
        <taxon>Andropogonodae</taxon>
        <taxon>Andropogoneae</taxon>
        <taxon>Saccharinae</taxon>
        <taxon>Miscanthus</taxon>
    </lineage>
</organism>
<evidence type="ECO:0000256" key="10">
    <source>
        <dbReference type="ARBA" id="ARBA00023180"/>
    </source>
</evidence>
<dbReference type="FunFam" id="3.40.190.10:FF:000150">
    <property type="entry name" value="Glutamate receptor 2.7"/>
    <property type="match status" value="1"/>
</dbReference>
<feature type="signal peptide" evidence="15">
    <location>
        <begin position="1"/>
        <end position="26"/>
    </location>
</feature>
<dbReference type="SUPFAM" id="SSF53850">
    <property type="entry name" value="Periplasmic binding protein-like II"/>
    <property type="match status" value="1"/>
</dbReference>
<dbReference type="OrthoDB" id="5984008at2759"/>
<evidence type="ECO:0000256" key="5">
    <source>
        <dbReference type="ARBA" id="ARBA00022729"/>
    </source>
</evidence>
<gene>
    <name evidence="17" type="ORF">NCGR_LOCUS61481</name>
</gene>
<accession>A0A811S540</accession>
<proteinExistence type="inferred from homology"/>
<feature type="transmembrane region" description="Helical" evidence="14">
    <location>
        <begin position="214"/>
        <end position="232"/>
    </location>
</feature>
<evidence type="ECO:0000256" key="11">
    <source>
        <dbReference type="ARBA" id="ARBA00023286"/>
    </source>
</evidence>
<dbReference type="InterPro" id="IPR019594">
    <property type="entry name" value="Glu/Gly-bd"/>
</dbReference>
<reference evidence="17" key="1">
    <citation type="submission" date="2020-10" db="EMBL/GenBank/DDBJ databases">
        <authorList>
            <person name="Han B."/>
            <person name="Lu T."/>
            <person name="Zhao Q."/>
            <person name="Huang X."/>
            <person name="Zhao Y."/>
        </authorList>
    </citation>
    <scope>NUCLEOTIDE SEQUENCE</scope>
</reference>
<keyword evidence="3" id="KW-0813">Transport</keyword>
<dbReference type="EMBL" id="CAJGYO010000018">
    <property type="protein sequence ID" value="CAD6337383.1"/>
    <property type="molecule type" value="Genomic_DNA"/>
</dbReference>
<dbReference type="Pfam" id="PF10613">
    <property type="entry name" value="Lig_chan-Glu_bd"/>
    <property type="match status" value="1"/>
</dbReference>
<keyword evidence="8 14" id="KW-0472">Membrane</keyword>
<comment type="subcellular location">
    <subcellularLocation>
        <location evidence="1">Membrane</location>
        <topology evidence="1">Multi-pass membrane protein</topology>
    </subcellularLocation>
</comment>
<dbReference type="PANTHER" id="PTHR18966">
    <property type="entry name" value="IONOTROPIC GLUTAMATE RECEPTOR"/>
    <property type="match status" value="1"/>
</dbReference>
<dbReference type="GO" id="GO:0016020">
    <property type="term" value="C:membrane"/>
    <property type="evidence" value="ECO:0007669"/>
    <property type="project" value="UniProtKB-SubCell"/>
</dbReference>
<keyword evidence="9" id="KW-0675">Receptor</keyword>
<keyword evidence="6 14" id="KW-1133">Transmembrane helix</keyword>
<evidence type="ECO:0000256" key="6">
    <source>
        <dbReference type="ARBA" id="ARBA00022989"/>
    </source>
</evidence>
<evidence type="ECO:0000256" key="8">
    <source>
        <dbReference type="ARBA" id="ARBA00023136"/>
    </source>
</evidence>
<keyword evidence="12" id="KW-0407">Ion channel</keyword>
<dbReference type="Proteomes" id="UP000604825">
    <property type="component" value="Unassembled WGS sequence"/>
</dbReference>
<evidence type="ECO:0000313" key="18">
    <source>
        <dbReference type="Proteomes" id="UP000604825"/>
    </source>
</evidence>
<dbReference type="InterPro" id="IPR015683">
    <property type="entry name" value="Ionotropic_Glu_rcpt"/>
</dbReference>
<dbReference type="CDD" id="cd13686">
    <property type="entry name" value="GluR_Plant"/>
    <property type="match status" value="1"/>
</dbReference>
<feature type="transmembrane region" description="Helical" evidence="14">
    <location>
        <begin position="457"/>
        <end position="481"/>
    </location>
</feature>
<evidence type="ECO:0000256" key="13">
    <source>
        <dbReference type="SAM" id="MobiDB-lite"/>
    </source>
</evidence>
<dbReference type="SMART" id="SM00079">
    <property type="entry name" value="PBPe"/>
    <property type="match status" value="1"/>
</dbReference>
<keyword evidence="10" id="KW-0325">Glycoprotein</keyword>
<keyword evidence="18" id="KW-1185">Reference proteome</keyword>
<feature type="region of interest" description="Disordered" evidence="13">
    <location>
        <begin position="67"/>
        <end position="86"/>
    </location>
</feature>
<evidence type="ECO:0000256" key="3">
    <source>
        <dbReference type="ARBA" id="ARBA00022448"/>
    </source>
</evidence>
<feature type="region of interest" description="Disordered" evidence="13">
    <location>
        <begin position="530"/>
        <end position="551"/>
    </location>
</feature>
<feature type="chain" id="PRO_5032538515" description="Ionotropic glutamate receptor C-terminal domain-containing protein" evidence="15">
    <location>
        <begin position="27"/>
        <end position="586"/>
    </location>
</feature>
<dbReference type="FunFam" id="1.10.287.70:FF:000037">
    <property type="entry name" value="Glutamate receptor"/>
    <property type="match status" value="1"/>
</dbReference>
<evidence type="ECO:0000256" key="15">
    <source>
        <dbReference type="SAM" id="SignalP"/>
    </source>
</evidence>
<name>A0A811S540_9POAL</name>
<evidence type="ECO:0000256" key="1">
    <source>
        <dbReference type="ARBA" id="ARBA00004141"/>
    </source>
</evidence>
<dbReference type="Gene3D" id="1.10.287.70">
    <property type="match status" value="1"/>
</dbReference>
<feature type="domain" description="Ionotropic glutamate receptor C-terminal" evidence="16">
    <location>
        <begin position="92"/>
        <end position="436"/>
    </location>
</feature>
<evidence type="ECO:0000256" key="7">
    <source>
        <dbReference type="ARBA" id="ARBA00023065"/>
    </source>
</evidence>
<comment type="caution">
    <text evidence="17">The sequence shown here is derived from an EMBL/GenBank/DDBJ whole genome shotgun (WGS) entry which is preliminary data.</text>
</comment>
<keyword evidence="5 15" id="KW-0732">Signal</keyword>
<evidence type="ECO:0000259" key="16">
    <source>
        <dbReference type="SMART" id="SM00079"/>
    </source>
</evidence>
<dbReference type="Gene3D" id="3.40.190.10">
    <property type="entry name" value="Periplasmic binding protein-like II"/>
    <property type="match status" value="1"/>
</dbReference>
<feature type="transmembrane region" description="Helical" evidence="14">
    <location>
        <begin position="274"/>
        <end position="294"/>
    </location>
</feature>
<sequence length="586" mass="64395">MQGMEWWARRCRLTVALLILLAVAHPDVLAEAAAPPGTGGVVGVHTDPHRIGGASGDDDVVTQATAPHAEGTHGRELARKNSGTASRGCEKKLRIAVPHKPGFKAFVNITHPNTERQKVTGYSIDIFKAAMEMLQPSPQYEFYAFSGSYDELVRSVSLKVFDAAVGDVTITPERIREADFTMPYAQSGLSFLMLSENDSKTIQWIFLEPLTKELWFATVGGFLFTGFVVWMIELPKNPEYQGSRLRQFSTASYFAFSTLTFSHDQIIRSPLSKIVVVIWCFAVLVVVQSYTANLSSMLTAKRLRPMVTDLNQLLHNGDYVGYQYGGFTRSFLIKQGFPLNRIKAYSNQEEYAEALRKGSKNGGVSAILDEIPYLTYFLSNPQYKKEFQMVNRMYRTLGLGFAFPLSSPLVHNLSIAILSLTGDYEGPQIEERWLGPAAPSVGDSAISGFTALTLQSFSGLFIITGCISALMLLITIVRLAYAKYKRSKGSELQNADGYAGSVCLGESVELQNDRGDGSVPDQHLHEIRDNNYQDSKEGNGSAADIEAGPMQNGMYNGPVPADCVRIEMGSTGQGVGISVWAFDLEQ</sequence>
<evidence type="ECO:0000256" key="2">
    <source>
        <dbReference type="ARBA" id="ARBA00008685"/>
    </source>
</evidence>
<protein>
    <recommendedName>
        <fullName evidence="16">Ionotropic glutamate receptor C-terminal domain-containing protein</fullName>
    </recommendedName>
</protein>
<keyword evidence="7" id="KW-0406">Ion transport</keyword>
<feature type="compositionally biased region" description="Basic and acidic residues" evidence="13">
    <location>
        <begin position="70"/>
        <end position="79"/>
    </location>
</feature>